<keyword evidence="1" id="KW-1133">Transmembrane helix</keyword>
<evidence type="ECO:0000256" key="1">
    <source>
        <dbReference type="SAM" id="Phobius"/>
    </source>
</evidence>
<geneLocation type="mitochondrion" evidence="2"/>
<keyword evidence="2" id="KW-0496">Mitochondrion</keyword>
<sequence>MPQMAPMWWTMMFSMFNMSMIIMCIMIYFQKNTMPMKINLKSKIKKMNWKW</sequence>
<gene>
    <name evidence="2" type="primary">ATP8</name>
</gene>
<evidence type="ECO:0000313" key="2">
    <source>
        <dbReference type="EMBL" id="AGO28094.1"/>
    </source>
</evidence>
<keyword evidence="1" id="KW-0812">Transmembrane</keyword>
<accession>A0A7I6HJM2</accession>
<dbReference type="AlphaFoldDB" id="A0A7I6HJM2"/>
<organism evidence="2">
    <name type="scientific">Ischnobaenella hainana</name>
    <dbReference type="NCBI Taxonomy" id="1347743"/>
    <lineage>
        <taxon>Eukaryota</taxon>
        <taxon>Metazoa</taxon>
        <taxon>Ecdysozoa</taxon>
        <taxon>Arthropoda</taxon>
        <taxon>Hexapoda</taxon>
        <taxon>Insecta</taxon>
        <taxon>Pterygota</taxon>
        <taxon>Neoptera</taxon>
        <taxon>Paraneoptera</taxon>
        <taxon>Hemiptera</taxon>
        <taxon>Heteroptera</taxon>
        <taxon>Panheteroptera</taxon>
        <taxon>Cimicomorpha</taxon>
        <taxon>Reduviidae</taxon>
        <taxon>Emesinae</taxon>
        <taxon>Emesini</taxon>
        <taxon>Ischnobaenella</taxon>
    </lineage>
</organism>
<name>A0A7I6HJM2_9HEMI</name>
<feature type="transmembrane region" description="Helical" evidence="1">
    <location>
        <begin position="6"/>
        <end position="29"/>
    </location>
</feature>
<keyword evidence="1" id="KW-0472">Membrane</keyword>
<proteinExistence type="predicted"/>
<dbReference type="EMBL" id="KC887525">
    <property type="protein sequence ID" value="AGO28094.1"/>
    <property type="molecule type" value="Genomic_DNA"/>
</dbReference>
<reference evidence="2" key="1">
    <citation type="submission" date="2013-04" db="EMBL/GenBank/DDBJ databases">
        <authorList>
            <person name="Gao J.Y."/>
            <person name="Cai W.Z."/>
        </authorList>
    </citation>
    <scope>NUCLEOTIDE SEQUENCE</scope>
</reference>
<protein>
    <submittedName>
        <fullName evidence="2">ATP synthase F0 subunit 8</fullName>
    </submittedName>
</protein>